<dbReference type="EMBL" id="KR229975">
    <property type="protein sequence ID" value="ALG04442.1"/>
    <property type="molecule type" value="Genomic_DNA"/>
</dbReference>
<dbReference type="GO" id="GO:0003677">
    <property type="term" value="F:DNA binding"/>
    <property type="evidence" value="ECO:0007669"/>
    <property type="project" value="UniProtKB-KW"/>
</dbReference>
<dbReference type="AlphaFoldDB" id="A0A0N9HNW9"/>
<organism evidence="1">
    <name type="scientific">Leucosporidium scottii</name>
    <dbReference type="NCBI Taxonomy" id="5278"/>
    <lineage>
        <taxon>Eukaryota</taxon>
        <taxon>Fungi</taxon>
        <taxon>Dikarya</taxon>
        <taxon>Basidiomycota</taxon>
        <taxon>Pucciniomycotina</taxon>
        <taxon>Microbotryomycetes</taxon>
        <taxon>Leucosporidiales</taxon>
        <taxon>Leucosporidium</taxon>
    </lineage>
</organism>
<accession>A0A0N9HNW9</accession>
<proteinExistence type="predicted"/>
<sequence length="160" mass="17599">MSATAQIAAACHETLARIDSLLPPRPPAPRSLRLPPPLQLEPVSLKHKLREVGCTEATASVLAQIFAAAQSQLQKAYNSNFNAVVQELAATFNDGEQSLEQEYEDLQRARYVSDYIRSRDELRRRLLERVECARQEATSSVGDGGRGSFSDEVVAVLECA</sequence>
<gene>
    <name evidence="1" type="primary">HD2</name>
</gene>
<feature type="non-terminal residue" evidence="1">
    <location>
        <position position="160"/>
    </location>
</feature>
<keyword evidence="1" id="KW-0238">DNA-binding</keyword>
<evidence type="ECO:0000313" key="1">
    <source>
        <dbReference type="EMBL" id="ALG04442.1"/>
    </source>
</evidence>
<protein>
    <submittedName>
        <fullName evidence="1">Homeodomain transcription factor HD2</fullName>
    </submittedName>
</protein>
<keyword evidence="1" id="KW-0371">Homeobox</keyword>
<name>A0A0N9HNW9_9BASI</name>
<reference evidence="1" key="1">
    <citation type="submission" date="2015-04" db="EMBL/GenBank/DDBJ databases">
        <title>Genomic Architecture Underlying Sex-Determination in the yeast Leucosporidium scottii: New Insights into the Evolution of Mating Systems in basidiomycetes.</title>
        <authorList>
            <person name="Maia T.M."/>
            <person name="Lopes S."/>
            <person name="Almeida J.M.G.C.F."/>
            <person name="Rosa L.H."/>
            <person name="Sampaio J.P."/>
            <person name="Goncalves P."/>
            <person name="Coelho M.A."/>
        </authorList>
    </citation>
    <scope>NUCLEOTIDE SEQUENCE</scope>
    <source>
        <strain evidence="1">CBS 8188</strain>
    </source>
</reference>